<dbReference type="SUPFAM" id="SSF46689">
    <property type="entry name" value="Homeodomain-like"/>
    <property type="match status" value="1"/>
</dbReference>
<evidence type="ECO:0000256" key="2">
    <source>
        <dbReference type="ARBA" id="ARBA00023125"/>
    </source>
</evidence>
<dbReference type="Pfam" id="PF00249">
    <property type="entry name" value="Myb_DNA-binding"/>
    <property type="match status" value="1"/>
</dbReference>
<dbReference type="FunFam" id="1.10.10.60:FF:000002">
    <property type="entry name" value="Myb family transcription factor"/>
    <property type="match status" value="1"/>
</dbReference>
<gene>
    <name evidence="6" type="primary">APL</name>
    <name evidence="6" type="ORF">MA16_Dca019766</name>
</gene>
<dbReference type="InterPro" id="IPR025756">
    <property type="entry name" value="Myb_CC_LHEQLE"/>
</dbReference>
<dbReference type="Proteomes" id="UP000233837">
    <property type="component" value="Unassembled WGS sequence"/>
</dbReference>
<dbReference type="AlphaFoldDB" id="A0A2I0WEX3"/>
<reference evidence="6 7" key="2">
    <citation type="journal article" date="2017" name="Nature">
        <title>The Apostasia genome and the evolution of orchids.</title>
        <authorList>
            <person name="Zhang G.Q."/>
            <person name="Liu K.W."/>
            <person name="Li Z."/>
            <person name="Lohaus R."/>
            <person name="Hsiao Y.Y."/>
            <person name="Niu S.C."/>
            <person name="Wang J.Y."/>
            <person name="Lin Y.C."/>
            <person name="Xu Q."/>
            <person name="Chen L.J."/>
            <person name="Yoshida K."/>
            <person name="Fujiwara S."/>
            <person name="Wang Z.W."/>
            <person name="Zhang Y.Q."/>
            <person name="Mitsuda N."/>
            <person name="Wang M."/>
            <person name="Liu G.H."/>
            <person name="Pecoraro L."/>
            <person name="Huang H.X."/>
            <person name="Xiao X.J."/>
            <person name="Lin M."/>
            <person name="Wu X.Y."/>
            <person name="Wu W.L."/>
            <person name="Chen Y.Y."/>
            <person name="Chang S.B."/>
            <person name="Sakamoto S."/>
            <person name="Ohme-Takagi M."/>
            <person name="Yagi M."/>
            <person name="Zeng S.J."/>
            <person name="Shen C.Y."/>
            <person name="Yeh C.M."/>
            <person name="Luo Y.B."/>
            <person name="Tsai W.C."/>
            <person name="Van de Peer Y."/>
            <person name="Liu Z.J."/>
        </authorList>
    </citation>
    <scope>NUCLEOTIDE SEQUENCE [LARGE SCALE GENOMIC DNA]</scope>
    <source>
        <tissue evidence="6">The whole plant</tissue>
    </source>
</reference>
<dbReference type="PANTHER" id="PTHR31499:SF2">
    <property type="entry name" value="MYB-RELATED PROTEIN 2"/>
    <property type="match status" value="1"/>
</dbReference>
<dbReference type="InterPro" id="IPR006447">
    <property type="entry name" value="Myb_dom_plants"/>
</dbReference>
<keyword evidence="3" id="KW-0804">Transcription</keyword>
<name>A0A2I0WEX3_9ASPA</name>
<dbReference type="PANTHER" id="PTHR31499">
    <property type="entry name" value="MYB FAMILY TRANSCRIPTION FACTOR PHL11"/>
    <property type="match status" value="1"/>
</dbReference>
<dbReference type="Pfam" id="PF14379">
    <property type="entry name" value="Myb_CC_LHEQLE"/>
    <property type="match status" value="1"/>
</dbReference>
<dbReference type="STRING" id="906689.A0A2I0WEX3"/>
<dbReference type="InterPro" id="IPR009057">
    <property type="entry name" value="Homeodomain-like_sf"/>
</dbReference>
<evidence type="ECO:0000313" key="6">
    <source>
        <dbReference type="EMBL" id="PKU74210.1"/>
    </source>
</evidence>
<protein>
    <submittedName>
        <fullName evidence="6">Myb family transcription factor APL</fullName>
    </submittedName>
</protein>
<keyword evidence="2" id="KW-0238">DNA-binding</keyword>
<dbReference type="InterPro" id="IPR017930">
    <property type="entry name" value="Myb_dom"/>
</dbReference>
<proteinExistence type="predicted"/>
<keyword evidence="7" id="KW-1185">Reference proteome</keyword>
<evidence type="ECO:0000256" key="1">
    <source>
        <dbReference type="ARBA" id="ARBA00023015"/>
    </source>
</evidence>
<dbReference type="InterPro" id="IPR046955">
    <property type="entry name" value="PHR1-like"/>
</dbReference>
<organism evidence="6 7">
    <name type="scientific">Dendrobium catenatum</name>
    <dbReference type="NCBI Taxonomy" id="906689"/>
    <lineage>
        <taxon>Eukaryota</taxon>
        <taxon>Viridiplantae</taxon>
        <taxon>Streptophyta</taxon>
        <taxon>Embryophyta</taxon>
        <taxon>Tracheophyta</taxon>
        <taxon>Spermatophyta</taxon>
        <taxon>Magnoliopsida</taxon>
        <taxon>Liliopsida</taxon>
        <taxon>Asparagales</taxon>
        <taxon>Orchidaceae</taxon>
        <taxon>Epidendroideae</taxon>
        <taxon>Malaxideae</taxon>
        <taxon>Dendrobiinae</taxon>
        <taxon>Dendrobium</taxon>
    </lineage>
</organism>
<reference evidence="6 7" key="1">
    <citation type="journal article" date="2016" name="Sci. Rep.">
        <title>The Dendrobium catenatum Lindl. genome sequence provides insights into polysaccharide synthase, floral development and adaptive evolution.</title>
        <authorList>
            <person name="Zhang G.Q."/>
            <person name="Xu Q."/>
            <person name="Bian C."/>
            <person name="Tsai W.C."/>
            <person name="Yeh C.M."/>
            <person name="Liu K.W."/>
            <person name="Yoshida K."/>
            <person name="Zhang L.S."/>
            <person name="Chang S.B."/>
            <person name="Chen F."/>
            <person name="Shi Y."/>
            <person name="Su Y.Y."/>
            <person name="Zhang Y.Q."/>
            <person name="Chen L.J."/>
            <person name="Yin Y."/>
            <person name="Lin M."/>
            <person name="Huang H."/>
            <person name="Deng H."/>
            <person name="Wang Z.W."/>
            <person name="Zhu S.L."/>
            <person name="Zhao X."/>
            <person name="Deng C."/>
            <person name="Niu S.C."/>
            <person name="Huang J."/>
            <person name="Wang M."/>
            <person name="Liu G.H."/>
            <person name="Yang H.J."/>
            <person name="Xiao X.J."/>
            <person name="Hsiao Y.Y."/>
            <person name="Wu W.L."/>
            <person name="Chen Y.Y."/>
            <person name="Mitsuda N."/>
            <person name="Ohme-Takagi M."/>
            <person name="Luo Y.B."/>
            <person name="Van de Peer Y."/>
            <person name="Liu Z.J."/>
        </authorList>
    </citation>
    <scope>NUCLEOTIDE SEQUENCE [LARGE SCALE GENOMIC DNA]</scope>
    <source>
        <tissue evidence="6">The whole plant</tissue>
    </source>
</reference>
<dbReference type="InterPro" id="IPR001005">
    <property type="entry name" value="SANT/Myb"/>
</dbReference>
<keyword evidence="1" id="KW-0805">Transcription regulation</keyword>
<evidence type="ECO:0000313" key="7">
    <source>
        <dbReference type="Proteomes" id="UP000233837"/>
    </source>
</evidence>
<evidence type="ECO:0000256" key="3">
    <source>
        <dbReference type="ARBA" id="ARBA00023163"/>
    </source>
</evidence>
<keyword evidence="4" id="KW-0539">Nucleus</keyword>
<dbReference type="Gene3D" id="1.10.10.60">
    <property type="entry name" value="Homeodomain-like"/>
    <property type="match status" value="1"/>
</dbReference>
<dbReference type="GO" id="GO:0003677">
    <property type="term" value="F:DNA binding"/>
    <property type="evidence" value="ECO:0007669"/>
    <property type="project" value="UniProtKB-KW"/>
</dbReference>
<dbReference type="NCBIfam" id="TIGR01557">
    <property type="entry name" value="myb_SHAQKYF"/>
    <property type="match status" value="1"/>
</dbReference>
<feature type="domain" description="HTH myb-type" evidence="5">
    <location>
        <begin position="39"/>
        <end position="99"/>
    </location>
</feature>
<evidence type="ECO:0000256" key="4">
    <source>
        <dbReference type="ARBA" id="ARBA00023242"/>
    </source>
</evidence>
<sequence length="457" mass="50822">MHRLGQSDILSSRPTFPPEKTLLLQGRNALGDSGLVLSTDAKPRLKWTPELHERFIEAVNQLGGADKATPKTVMRIMGIPGLTLYHLKSHLQKYRLSKNLQVQTNCGGVMIGSAALLDRRTEASGSTESQPEVASQTNKSMKISESLMIQVEVQRQLNEQLEESLKDNMDVGLGGGRGPARVQRQLQLRIEAQGKYLQSVLEKTEETLGKQNFTSMGPEDAKFQLSEHVSNAFNKCLPTEFPGFKETAHLPRQHAHTTHVYDGSTGSCLTSNEDIGKDDVGMFFRTYHSDLFVQNNKSCDIAMFEETPTARCGEVNHKELVHSSLPSEVDAIFMIEGGSALFSLNTTHGLNENNSIADASRKETEIEYPYLGIQNSKTLEILQGIEKQSSQFGFSSRITQLDLNINDNNEDLEGCKHGYAGEGRKERTLDGERSEVISDLLMEHHIASTWETNIFKL</sequence>
<dbReference type="GO" id="GO:0003700">
    <property type="term" value="F:DNA-binding transcription factor activity"/>
    <property type="evidence" value="ECO:0007669"/>
    <property type="project" value="InterPro"/>
</dbReference>
<dbReference type="PROSITE" id="PS51294">
    <property type="entry name" value="HTH_MYB"/>
    <property type="match status" value="1"/>
</dbReference>
<accession>A0A2I0WEX3</accession>
<dbReference type="EMBL" id="KZ502681">
    <property type="protein sequence ID" value="PKU74210.1"/>
    <property type="molecule type" value="Genomic_DNA"/>
</dbReference>
<evidence type="ECO:0000259" key="5">
    <source>
        <dbReference type="PROSITE" id="PS51294"/>
    </source>
</evidence>